<protein>
    <recommendedName>
        <fullName evidence="5">Cytochrome c domain-containing protein</fullName>
    </recommendedName>
</protein>
<dbReference type="KEGG" id="hoh:Hoch_6666"/>
<dbReference type="SUPFAM" id="SSF46626">
    <property type="entry name" value="Cytochrome c"/>
    <property type="match status" value="2"/>
</dbReference>
<dbReference type="GO" id="GO:0046872">
    <property type="term" value="F:metal ion binding"/>
    <property type="evidence" value="ECO:0007669"/>
    <property type="project" value="UniProtKB-KW"/>
</dbReference>
<keyword evidence="7" id="KW-1185">Reference proteome</keyword>
<evidence type="ECO:0000313" key="7">
    <source>
        <dbReference type="Proteomes" id="UP000001880"/>
    </source>
</evidence>
<dbReference type="Gene3D" id="1.10.760.10">
    <property type="entry name" value="Cytochrome c-like domain"/>
    <property type="match status" value="1"/>
</dbReference>
<dbReference type="SUPFAM" id="SSF101898">
    <property type="entry name" value="NHL repeat"/>
    <property type="match status" value="1"/>
</dbReference>
<sequence>MRFQRREPEAHLRLLELERALTSEALGYARKDRSAPAERFRPAGLYFEPQRQMLWAYSRAHNQQRALALIGERWQVVEQRRGPRDTRRCEALAQRPLTLCVGAHEPGGVLAYGEAPWARELPARGGFFDLVVNEELGRVYVIDGYLDALWVLDLGGHVLAREPVTPGSRVLRPAGARALLVLAANQPRLSLLPLDDEGMPGAAVGHALPAPVRSAHYDETTGLLWTGGYRQAEVRRRHGYVENLESFLYAYALDDLLAGSLAPRHAVDLAQERLVDPAALSASSGRLLVALSGSQRLAAVSVDPSEIFSLPSALVANVVLAHGPWVFAAGLLDERVFVYRSDGLTLDQTAALGSDAAALAGDYELGELLFYSKAMWSDSPRNQFTCNSCHWDGLSDRRMHPGYAESRWELARPAAGVGMLAPVFSPGQASNITTAVHGFVRALDERYFLDRGSRAWLGDIELTVGGEQIRALSTLAVRRALLVFLARRPVEPGFLRAPGQPLSAQAARGAELVLRDCARCHEPTPRVGSGQALGAAEALEYLLERPLAWSAPRRERTGAAPYYTEAGNRVSPLTQLGRGGPFFTDGSAPTLVDLIRRSDPTAELVHAPENAQAPHYGAEDEAAIAAFLLSI</sequence>
<reference evidence="6 7" key="1">
    <citation type="journal article" date="2010" name="Stand. Genomic Sci.">
        <title>Complete genome sequence of Haliangium ochraceum type strain (SMP-2).</title>
        <authorList>
            <consortium name="US DOE Joint Genome Institute (JGI-PGF)"/>
            <person name="Ivanova N."/>
            <person name="Daum C."/>
            <person name="Lang E."/>
            <person name="Abt B."/>
            <person name="Kopitz M."/>
            <person name="Saunders E."/>
            <person name="Lapidus A."/>
            <person name="Lucas S."/>
            <person name="Glavina Del Rio T."/>
            <person name="Nolan M."/>
            <person name="Tice H."/>
            <person name="Copeland A."/>
            <person name="Cheng J.F."/>
            <person name="Chen F."/>
            <person name="Bruce D."/>
            <person name="Goodwin L."/>
            <person name="Pitluck S."/>
            <person name="Mavromatis K."/>
            <person name="Pati A."/>
            <person name="Mikhailova N."/>
            <person name="Chen A."/>
            <person name="Palaniappan K."/>
            <person name="Land M."/>
            <person name="Hauser L."/>
            <person name="Chang Y.J."/>
            <person name="Jeffries C.D."/>
            <person name="Detter J.C."/>
            <person name="Brettin T."/>
            <person name="Rohde M."/>
            <person name="Goker M."/>
            <person name="Bristow J."/>
            <person name="Markowitz V."/>
            <person name="Eisen J.A."/>
            <person name="Hugenholtz P."/>
            <person name="Kyrpides N.C."/>
            <person name="Klenk H.P."/>
        </authorList>
    </citation>
    <scope>NUCLEOTIDE SEQUENCE [LARGE SCALE GENOMIC DNA]</scope>
    <source>
        <strain evidence="7">DSM 14365 / CIP 107738 / JCM 11303 / AJ 13395 / SMP-2</strain>
    </source>
</reference>
<dbReference type="GO" id="GO:0020037">
    <property type="term" value="F:heme binding"/>
    <property type="evidence" value="ECO:0007669"/>
    <property type="project" value="InterPro"/>
</dbReference>
<dbReference type="InterPro" id="IPR036909">
    <property type="entry name" value="Cyt_c-like_dom_sf"/>
</dbReference>
<dbReference type="OrthoDB" id="5496034at2"/>
<evidence type="ECO:0000256" key="4">
    <source>
        <dbReference type="PROSITE-ProRule" id="PRU00433"/>
    </source>
</evidence>
<dbReference type="PROSITE" id="PS51007">
    <property type="entry name" value="CYTC"/>
    <property type="match status" value="1"/>
</dbReference>
<evidence type="ECO:0000256" key="1">
    <source>
        <dbReference type="ARBA" id="ARBA00022617"/>
    </source>
</evidence>
<dbReference type="Proteomes" id="UP000001880">
    <property type="component" value="Chromosome"/>
</dbReference>
<dbReference type="AlphaFoldDB" id="D0LSZ6"/>
<evidence type="ECO:0000256" key="2">
    <source>
        <dbReference type="ARBA" id="ARBA00022723"/>
    </source>
</evidence>
<dbReference type="HOGENOM" id="CLU_433313_0_0_7"/>
<name>D0LSZ6_HALO1</name>
<evidence type="ECO:0000313" key="6">
    <source>
        <dbReference type="EMBL" id="ACY19132.1"/>
    </source>
</evidence>
<proteinExistence type="predicted"/>
<accession>D0LSZ6</accession>
<dbReference type="GO" id="GO:0009055">
    <property type="term" value="F:electron transfer activity"/>
    <property type="evidence" value="ECO:0007669"/>
    <property type="project" value="InterPro"/>
</dbReference>
<feature type="domain" description="Cytochrome c" evidence="5">
    <location>
        <begin position="504"/>
        <end position="631"/>
    </location>
</feature>
<evidence type="ECO:0000259" key="5">
    <source>
        <dbReference type="PROSITE" id="PS51007"/>
    </source>
</evidence>
<dbReference type="RefSeq" id="WP_012831724.1">
    <property type="nucleotide sequence ID" value="NC_013440.1"/>
</dbReference>
<keyword evidence="1 4" id="KW-0349">Heme</keyword>
<evidence type="ECO:0000256" key="3">
    <source>
        <dbReference type="ARBA" id="ARBA00023004"/>
    </source>
</evidence>
<keyword evidence="3 4" id="KW-0408">Iron</keyword>
<gene>
    <name evidence="6" type="ordered locus">Hoch_6666</name>
</gene>
<dbReference type="eggNOG" id="COG1858">
    <property type="taxonomic scope" value="Bacteria"/>
</dbReference>
<keyword evidence="2 4" id="KW-0479">Metal-binding</keyword>
<dbReference type="InterPro" id="IPR009056">
    <property type="entry name" value="Cyt_c-like_dom"/>
</dbReference>
<organism evidence="6 7">
    <name type="scientific">Haliangium ochraceum (strain DSM 14365 / JCM 11303 / SMP-2)</name>
    <dbReference type="NCBI Taxonomy" id="502025"/>
    <lineage>
        <taxon>Bacteria</taxon>
        <taxon>Pseudomonadati</taxon>
        <taxon>Myxococcota</taxon>
        <taxon>Polyangia</taxon>
        <taxon>Haliangiales</taxon>
        <taxon>Kofleriaceae</taxon>
        <taxon>Haliangium</taxon>
    </lineage>
</organism>
<dbReference type="EMBL" id="CP001804">
    <property type="protein sequence ID" value="ACY19132.1"/>
    <property type="molecule type" value="Genomic_DNA"/>
</dbReference>